<dbReference type="RefSeq" id="WP_134212823.1">
    <property type="nucleotide sequence ID" value="NZ_QFFZ01000006.1"/>
</dbReference>
<dbReference type="HAMAP" id="MF_00226_B">
    <property type="entry name" value="CinA_B"/>
    <property type="match status" value="1"/>
</dbReference>
<dbReference type="Pfam" id="PF00994">
    <property type="entry name" value="MoCF_biosynth"/>
    <property type="match status" value="1"/>
</dbReference>
<evidence type="ECO:0000313" key="4">
    <source>
        <dbReference type="Proteomes" id="UP000297597"/>
    </source>
</evidence>
<dbReference type="PANTHER" id="PTHR13939:SF0">
    <property type="entry name" value="NMN AMIDOHYDROLASE-LIKE PROTEIN YFAY"/>
    <property type="match status" value="1"/>
</dbReference>
<dbReference type="NCBIfam" id="NF001813">
    <property type="entry name" value="PRK00549.1"/>
    <property type="match status" value="1"/>
</dbReference>
<dbReference type="SUPFAM" id="SSF53218">
    <property type="entry name" value="Molybdenum cofactor biosynthesis proteins"/>
    <property type="match status" value="1"/>
</dbReference>
<dbReference type="EMBL" id="QFFZ01000006">
    <property type="protein sequence ID" value="TEB12619.1"/>
    <property type="molecule type" value="Genomic_DNA"/>
</dbReference>
<dbReference type="Pfam" id="PF18146">
    <property type="entry name" value="CinA_KH"/>
    <property type="match status" value="1"/>
</dbReference>
<reference evidence="3 4" key="1">
    <citation type="journal article" date="2018" name="Environ. Microbiol.">
        <title>Novel energy conservation strategies and behaviour of Pelotomaculum schinkii driving syntrophic propionate catabolism.</title>
        <authorList>
            <person name="Hidalgo-Ahumada C.A.P."/>
            <person name="Nobu M.K."/>
            <person name="Narihiro T."/>
            <person name="Tamaki H."/>
            <person name="Liu W.T."/>
            <person name="Kamagata Y."/>
            <person name="Stams A.J.M."/>
            <person name="Imachi H."/>
            <person name="Sousa D.Z."/>
        </authorList>
    </citation>
    <scope>NUCLEOTIDE SEQUENCE [LARGE SCALE GENOMIC DNA]</scope>
    <source>
        <strain evidence="3 4">MGP</strain>
    </source>
</reference>
<dbReference type="OrthoDB" id="9801454at2"/>
<dbReference type="Gene3D" id="3.90.950.20">
    <property type="entry name" value="CinA-like"/>
    <property type="match status" value="1"/>
</dbReference>
<sequence>MKAELIFTGSELLLGQILNTHAQYLGERLAALGIEVTLNTTVGDDAACMARVLQEAVRRTELIIITGGLGPTTDDITAETVAAVLGLPLVADQDSLVKIEQLFEKRGQKMARSNLKQAYFPAGSKVLPNKVGTAPGAMIEKDKITIIMLPGPPRELTVMFEESVLPFLAAKADQGAAMKYKIFKLTGISESAVQDLLTDLGGQGNPGIAYIAKPGEIQVRLSARAEGGRQAEELLADLSRRVKPRLDKYIFACDDEDLEEIVGKLLLAKGLSISVAESCTGGLVAARLTDVPGSSAYFKGGVVSYSNEMKNKVLGVSASVLEQFGAVSKETAMAMARGVREKTCADIGLATTGIAGPGGGTPAKPTGLVYVSLSSVAGTIFREYRFPGFRQAVRQGTVNNALLMVKQYLTENC</sequence>
<dbReference type="Gene3D" id="3.30.70.2860">
    <property type="match status" value="1"/>
</dbReference>
<dbReference type="InterPro" id="IPR036425">
    <property type="entry name" value="MoaB/Mog-like_dom_sf"/>
</dbReference>
<dbReference type="NCBIfam" id="TIGR00199">
    <property type="entry name" value="PncC_domain"/>
    <property type="match status" value="1"/>
</dbReference>
<feature type="domain" description="MoaB/Mog" evidence="2">
    <location>
        <begin position="4"/>
        <end position="171"/>
    </location>
</feature>
<dbReference type="CDD" id="cd00885">
    <property type="entry name" value="cinA"/>
    <property type="match status" value="1"/>
</dbReference>
<comment type="caution">
    <text evidence="3">The sequence shown here is derived from an EMBL/GenBank/DDBJ whole genome shotgun (WGS) entry which is preliminary data.</text>
</comment>
<gene>
    <name evidence="3" type="primary">pncC</name>
    <name evidence="1" type="synonym">cinA</name>
    <name evidence="3" type="ORF">Pmgp_00950</name>
</gene>
<dbReference type="InterPro" id="IPR001453">
    <property type="entry name" value="MoaB/Mog_dom"/>
</dbReference>
<dbReference type="Gene3D" id="3.40.980.10">
    <property type="entry name" value="MoaB/Mog-like domain"/>
    <property type="match status" value="1"/>
</dbReference>
<proteinExistence type="inferred from homology"/>
<dbReference type="NCBIfam" id="TIGR00177">
    <property type="entry name" value="molyb_syn"/>
    <property type="match status" value="1"/>
</dbReference>
<evidence type="ECO:0000259" key="2">
    <source>
        <dbReference type="SMART" id="SM00852"/>
    </source>
</evidence>
<protein>
    <recommendedName>
        <fullName evidence="1">Putative competence-damage inducible protein</fullName>
    </recommendedName>
</protein>
<dbReference type="NCBIfam" id="TIGR00200">
    <property type="entry name" value="cinA_nterm"/>
    <property type="match status" value="1"/>
</dbReference>
<dbReference type="Pfam" id="PF02464">
    <property type="entry name" value="CinA"/>
    <property type="match status" value="1"/>
</dbReference>
<dbReference type="InterPro" id="IPR050101">
    <property type="entry name" value="CinA"/>
</dbReference>
<dbReference type="InterPro" id="IPR041424">
    <property type="entry name" value="CinA_KH"/>
</dbReference>
<dbReference type="AlphaFoldDB" id="A0A4Y7RV59"/>
<dbReference type="InterPro" id="IPR008136">
    <property type="entry name" value="CinA_C"/>
</dbReference>
<keyword evidence="4" id="KW-1185">Reference proteome</keyword>
<dbReference type="PIRSF" id="PIRSF006728">
    <property type="entry name" value="CinA"/>
    <property type="match status" value="1"/>
</dbReference>
<dbReference type="SUPFAM" id="SSF142433">
    <property type="entry name" value="CinA-like"/>
    <property type="match status" value="1"/>
</dbReference>
<name>A0A4Y7RV59_9FIRM</name>
<evidence type="ECO:0000313" key="3">
    <source>
        <dbReference type="EMBL" id="TEB12619.1"/>
    </source>
</evidence>
<comment type="similarity">
    <text evidence="1">Belongs to the CinA family.</text>
</comment>
<accession>A0A4Y7RV59</accession>
<dbReference type="Proteomes" id="UP000297597">
    <property type="component" value="Unassembled WGS sequence"/>
</dbReference>
<dbReference type="GO" id="GO:0016787">
    <property type="term" value="F:hydrolase activity"/>
    <property type="evidence" value="ECO:0007669"/>
    <property type="project" value="UniProtKB-KW"/>
</dbReference>
<dbReference type="SMART" id="SM00852">
    <property type="entry name" value="MoCF_biosynth"/>
    <property type="match status" value="1"/>
</dbReference>
<dbReference type="PANTHER" id="PTHR13939">
    <property type="entry name" value="NICOTINAMIDE-NUCLEOTIDE AMIDOHYDROLASE PNCC"/>
    <property type="match status" value="1"/>
</dbReference>
<evidence type="ECO:0000256" key="1">
    <source>
        <dbReference type="HAMAP-Rule" id="MF_00226"/>
    </source>
</evidence>
<organism evidence="3 4">
    <name type="scientific">Pelotomaculum propionicicum</name>
    <dbReference type="NCBI Taxonomy" id="258475"/>
    <lineage>
        <taxon>Bacteria</taxon>
        <taxon>Bacillati</taxon>
        <taxon>Bacillota</taxon>
        <taxon>Clostridia</taxon>
        <taxon>Eubacteriales</taxon>
        <taxon>Desulfotomaculaceae</taxon>
        <taxon>Pelotomaculum</taxon>
    </lineage>
</organism>
<keyword evidence="3" id="KW-0378">Hydrolase</keyword>
<dbReference type="InterPro" id="IPR036653">
    <property type="entry name" value="CinA-like_C"/>
</dbReference>
<dbReference type="InterPro" id="IPR008135">
    <property type="entry name" value="Competence-induced_CinA"/>
</dbReference>